<dbReference type="Gene3D" id="2.70.40.10">
    <property type="match status" value="1"/>
</dbReference>
<comment type="cofactor">
    <cofactor evidence="5">
        <name>Mg(2+)</name>
        <dbReference type="ChEBI" id="CHEBI:18420"/>
    </cofactor>
</comment>
<keyword evidence="3 5" id="KW-0546">Nucleotide metabolism</keyword>
<dbReference type="InterPro" id="IPR029054">
    <property type="entry name" value="dUTPase-like"/>
</dbReference>
<dbReference type="OrthoDB" id="9809956at2"/>
<comment type="caution">
    <text evidence="7">The sequence shown here is derived from an EMBL/GenBank/DDBJ whole genome shotgun (WGS) entry which is preliminary data.</text>
</comment>
<accession>A0A4R9K7X1</accession>
<comment type="caution">
    <text evidence="5">Lacks conserved residue(s) required for the propagation of feature annotation.</text>
</comment>
<evidence type="ECO:0000256" key="1">
    <source>
        <dbReference type="ARBA" id="ARBA00006581"/>
    </source>
</evidence>
<dbReference type="PANTHER" id="PTHR11241">
    <property type="entry name" value="DEOXYURIDINE 5'-TRIPHOSPHATE NUCLEOTIDOHYDROLASE"/>
    <property type="match status" value="1"/>
</dbReference>
<proteinExistence type="inferred from homology"/>
<reference evidence="7" key="1">
    <citation type="journal article" date="2019" name="PLoS Negl. Trop. Dis.">
        <title>Revisiting the worldwide diversity of Leptospira species in the environment.</title>
        <authorList>
            <person name="Vincent A.T."/>
            <person name="Schiettekatte O."/>
            <person name="Bourhy P."/>
            <person name="Veyrier F.J."/>
            <person name="Picardeau M."/>
        </authorList>
    </citation>
    <scope>NUCLEOTIDE SEQUENCE [LARGE SCALE GENOMIC DNA]</scope>
    <source>
        <strain evidence="7">201702476</strain>
    </source>
</reference>
<dbReference type="GO" id="GO:0046081">
    <property type="term" value="P:dUTP catabolic process"/>
    <property type="evidence" value="ECO:0007669"/>
    <property type="project" value="InterPro"/>
</dbReference>
<dbReference type="InterPro" id="IPR036157">
    <property type="entry name" value="dUTPase-like_sf"/>
</dbReference>
<evidence type="ECO:0000256" key="5">
    <source>
        <dbReference type="HAMAP-Rule" id="MF_00116"/>
    </source>
</evidence>
<dbReference type="GO" id="GO:0000287">
    <property type="term" value="F:magnesium ion binding"/>
    <property type="evidence" value="ECO:0007669"/>
    <property type="project" value="UniProtKB-UniRule"/>
</dbReference>
<dbReference type="SUPFAM" id="SSF51283">
    <property type="entry name" value="dUTPase-like"/>
    <property type="match status" value="1"/>
</dbReference>
<gene>
    <name evidence="5" type="primary">dut</name>
    <name evidence="7" type="ORF">EHQ58_02190</name>
</gene>
<comment type="function">
    <text evidence="5">This enzyme is involved in nucleotide metabolism: it produces dUMP, the immediate precursor of thymidine nucleotides and it decreases the intracellular concentration of dUTP so that uracil cannot be incorporated into DNA.</text>
</comment>
<name>A0A4R9K7X1_9LEPT</name>
<dbReference type="EMBL" id="RQGD01000009">
    <property type="protein sequence ID" value="TGL62697.1"/>
    <property type="molecule type" value="Genomic_DNA"/>
</dbReference>
<comment type="similarity">
    <text evidence="1 5">Belongs to the dUTPase family.</text>
</comment>
<dbReference type="InterPro" id="IPR008181">
    <property type="entry name" value="dUTPase"/>
</dbReference>
<dbReference type="EC" id="3.6.1.23" evidence="5"/>
<feature type="binding site" evidence="5">
    <location>
        <begin position="65"/>
        <end position="67"/>
    </location>
    <ligand>
        <name>substrate</name>
    </ligand>
</feature>
<dbReference type="NCBIfam" id="TIGR00576">
    <property type="entry name" value="dut"/>
    <property type="match status" value="1"/>
</dbReference>
<dbReference type="Pfam" id="PF00692">
    <property type="entry name" value="dUTPase"/>
    <property type="match status" value="1"/>
</dbReference>
<dbReference type="CDD" id="cd07557">
    <property type="entry name" value="trimeric_dUTPase"/>
    <property type="match status" value="1"/>
</dbReference>
<dbReference type="InterPro" id="IPR033704">
    <property type="entry name" value="dUTPase_trimeric"/>
</dbReference>
<dbReference type="Proteomes" id="UP000297693">
    <property type="component" value="Unassembled WGS sequence"/>
</dbReference>
<dbReference type="UniPathway" id="UPA00610">
    <property type="reaction ID" value="UER00666"/>
</dbReference>
<evidence type="ECO:0000256" key="2">
    <source>
        <dbReference type="ARBA" id="ARBA00022801"/>
    </source>
</evidence>
<feature type="domain" description="dUTPase-like" evidence="6">
    <location>
        <begin position="13"/>
        <end position="144"/>
    </location>
</feature>
<sequence length="145" mass="15752">MIQVQIQKTREGAELPERKTNGAAGYDLSACLEADLILPLGKVTFVPTGLSLAIPLGFEGQIRPRSGFSTKHRILMPNAPGTIDSDYRGEILVPLLNLGEEDFVLSHGTRIAQILIKRYEVVNFQLVDVLDETERGSGGFGSTGK</sequence>
<feature type="binding site" evidence="5">
    <location>
        <position position="78"/>
    </location>
    <ligand>
        <name>substrate</name>
    </ligand>
</feature>
<evidence type="ECO:0000256" key="4">
    <source>
        <dbReference type="ARBA" id="ARBA00047686"/>
    </source>
</evidence>
<keyword evidence="5" id="KW-0479">Metal-binding</keyword>
<keyword evidence="8" id="KW-1185">Reference proteome</keyword>
<organism evidence="7 8">
    <name type="scientific">Leptospira ognonensis</name>
    <dbReference type="NCBI Taxonomy" id="2484945"/>
    <lineage>
        <taxon>Bacteria</taxon>
        <taxon>Pseudomonadati</taxon>
        <taxon>Spirochaetota</taxon>
        <taxon>Spirochaetia</taxon>
        <taxon>Leptospirales</taxon>
        <taxon>Leptospiraceae</taxon>
        <taxon>Leptospira</taxon>
    </lineage>
</organism>
<dbReference type="GO" id="GO:0004170">
    <property type="term" value="F:dUTP diphosphatase activity"/>
    <property type="evidence" value="ECO:0007669"/>
    <property type="project" value="UniProtKB-UniRule"/>
</dbReference>
<evidence type="ECO:0000259" key="6">
    <source>
        <dbReference type="Pfam" id="PF00692"/>
    </source>
</evidence>
<evidence type="ECO:0000313" key="7">
    <source>
        <dbReference type="EMBL" id="TGL62697.1"/>
    </source>
</evidence>
<dbReference type="PANTHER" id="PTHR11241:SF0">
    <property type="entry name" value="DEOXYURIDINE 5'-TRIPHOSPHATE NUCLEOTIDOHYDROLASE"/>
    <property type="match status" value="1"/>
</dbReference>
<dbReference type="AlphaFoldDB" id="A0A4R9K7X1"/>
<protein>
    <recommendedName>
        <fullName evidence="5">Deoxyuridine 5'-triphosphate nucleotidohydrolase</fullName>
        <shortName evidence="5">dUTPase</shortName>
        <ecNumber evidence="5">3.6.1.23</ecNumber>
    </recommendedName>
    <alternativeName>
        <fullName evidence="5">dUTP pyrophosphatase</fullName>
    </alternativeName>
</protein>
<comment type="catalytic activity">
    <reaction evidence="4 5">
        <text>dUTP + H2O = dUMP + diphosphate + H(+)</text>
        <dbReference type="Rhea" id="RHEA:10248"/>
        <dbReference type="ChEBI" id="CHEBI:15377"/>
        <dbReference type="ChEBI" id="CHEBI:15378"/>
        <dbReference type="ChEBI" id="CHEBI:33019"/>
        <dbReference type="ChEBI" id="CHEBI:61555"/>
        <dbReference type="ChEBI" id="CHEBI:246422"/>
        <dbReference type="EC" id="3.6.1.23"/>
    </reaction>
</comment>
<evidence type="ECO:0000313" key="8">
    <source>
        <dbReference type="Proteomes" id="UP000297693"/>
    </source>
</evidence>
<dbReference type="GO" id="GO:0006226">
    <property type="term" value="P:dUMP biosynthetic process"/>
    <property type="evidence" value="ECO:0007669"/>
    <property type="project" value="UniProtKB-UniRule"/>
</dbReference>
<dbReference type="HAMAP" id="MF_00116">
    <property type="entry name" value="dUTPase_bact"/>
    <property type="match status" value="1"/>
</dbReference>
<keyword evidence="2 5" id="KW-0378">Hydrolase</keyword>
<comment type="pathway">
    <text evidence="5">Pyrimidine metabolism; dUMP biosynthesis; dUMP from dCTP (dUTP route): step 2/2.</text>
</comment>
<evidence type="ECO:0000256" key="3">
    <source>
        <dbReference type="ARBA" id="ARBA00023080"/>
    </source>
</evidence>
<keyword evidence="5" id="KW-0460">Magnesium</keyword>
<dbReference type="NCBIfam" id="NF001862">
    <property type="entry name" value="PRK00601.1"/>
    <property type="match status" value="1"/>
</dbReference>
<feature type="binding site" evidence="5">
    <location>
        <begin position="82"/>
        <end position="84"/>
    </location>
    <ligand>
        <name>substrate</name>
    </ligand>
</feature>